<accession>A0AAC9N124</accession>
<feature type="compositionally biased region" description="Basic and acidic residues" evidence="1">
    <location>
        <begin position="86"/>
        <end position="111"/>
    </location>
</feature>
<dbReference type="KEGG" id="ahm:TL08_23330"/>
<feature type="compositionally biased region" description="Pro residues" evidence="1">
    <location>
        <begin position="116"/>
        <end position="131"/>
    </location>
</feature>
<sequence length="152" mass="16821">MTQPGEAREPMLDIAGGDEARSRRLMRTVKAARDSAADPALRALLEDVVAGKKGLREIAGTEAFGRAAAPAINRFAEIYQNLSDEERAAAEEEGRRQEDEIQREIDEEKRAAMSGPPVPHPSTPPGAPPLRRPSRRRDDDEDDDFSENTFLR</sequence>
<evidence type="ECO:0000313" key="2">
    <source>
        <dbReference type="EMBL" id="AOS65446.1"/>
    </source>
</evidence>
<feature type="region of interest" description="Disordered" evidence="1">
    <location>
        <begin position="86"/>
        <end position="152"/>
    </location>
</feature>
<name>A0AAC9N124_9PSEU</name>
<organism evidence="2 3">
    <name type="scientific">Actinoalloteichus hymeniacidonis</name>
    <dbReference type="NCBI Taxonomy" id="340345"/>
    <lineage>
        <taxon>Bacteria</taxon>
        <taxon>Bacillati</taxon>
        <taxon>Actinomycetota</taxon>
        <taxon>Actinomycetes</taxon>
        <taxon>Pseudonocardiales</taxon>
        <taxon>Pseudonocardiaceae</taxon>
        <taxon>Actinoalloteichus</taxon>
    </lineage>
</organism>
<protein>
    <submittedName>
        <fullName evidence="2">Uncharacterized protein</fullName>
    </submittedName>
</protein>
<keyword evidence="3" id="KW-1185">Reference proteome</keyword>
<dbReference type="RefSeq" id="WP_069852055.1">
    <property type="nucleotide sequence ID" value="NZ_CP014859.1"/>
</dbReference>
<dbReference type="AlphaFoldDB" id="A0AAC9N124"/>
<proteinExistence type="predicted"/>
<evidence type="ECO:0000313" key="3">
    <source>
        <dbReference type="Proteomes" id="UP000095210"/>
    </source>
</evidence>
<gene>
    <name evidence="2" type="ORF">TL08_23330</name>
</gene>
<reference evidence="3" key="1">
    <citation type="submission" date="2016-03" db="EMBL/GenBank/DDBJ databases">
        <title>Complete genome sequence of the type strain Actinoalloteichus hymeniacidonis DSM 45092.</title>
        <authorList>
            <person name="Schaffert L."/>
            <person name="Albersmeier A."/>
            <person name="Winkler A."/>
            <person name="Kalinowski J."/>
            <person name="Zotchev S."/>
            <person name="Ruckert C."/>
        </authorList>
    </citation>
    <scope>NUCLEOTIDE SEQUENCE [LARGE SCALE GENOMIC DNA]</scope>
    <source>
        <strain evidence="3">HPA177(T) (DSM 45092(T))</strain>
    </source>
</reference>
<dbReference type="Proteomes" id="UP000095210">
    <property type="component" value="Chromosome"/>
</dbReference>
<dbReference type="EMBL" id="CP014859">
    <property type="protein sequence ID" value="AOS65446.1"/>
    <property type="molecule type" value="Genomic_DNA"/>
</dbReference>
<evidence type="ECO:0000256" key="1">
    <source>
        <dbReference type="SAM" id="MobiDB-lite"/>
    </source>
</evidence>